<evidence type="ECO:0000313" key="2">
    <source>
        <dbReference type="Proteomes" id="UP000789375"/>
    </source>
</evidence>
<dbReference type="Proteomes" id="UP000789375">
    <property type="component" value="Unassembled WGS sequence"/>
</dbReference>
<accession>A0A9N8Z0A7</accession>
<name>A0A9N8Z0A7_FUNMO</name>
<keyword evidence="2" id="KW-1185">Reference proteome</keyword>
<comment type="caution">
    <text evidence="1">The sequence shown here is derived from an EMBL/GenBank/DDBJ whole genome shotgun (WGS) entry which is preliminary data.</text>
</comment>
<reference evidence="1" key="1">
    <citation type="submission" date="2021-06" db="EMBL/GenBank/DDBJ databases">
        <authorList>
            <person name="Kallberg Y."/>
            <person name="Tangrot J."/>
            <person name="Rosling A."/>
        </authorList>
    </citation>
    <scope>NUCLEOTIDE SEQUENCE</scope>
    <source>
        <strain evidence="1">87-6 pot B 2015</strain>
    </source>
</reference>
<proteinExistence type="predicted"/>
<gene>
    <name evidence="1" type="ORF">FMOSSE_LOCUS2102</name>
</gene>
<dbReference type="AlphaFoldDB" id="A0A9N8Z0A7"/>
<organism evidence="1 2">
    <name type="scientific">Funneliformis mosseae</name>
    <name type="common">Endomycorrhizal fungus</name>
    <name type="synonym">Glomus mosseae</name>
    <dbReference type="NCBI Taxonomy" id="27381"/>
    <lineage>
        <taxon>Eukaryota</taxon>
        <taxon>Fungi</taxon>
        <taxon>Fungi incertae sedis</taxon>
        <taxon>Mucoromycota</taxon>
        <taxon>Glomeromycotina</taxon>
        <taxon>Glomeromycetes</taxon>
        <taxon>Glomerales</taxon>
        <taxon>Glomeraceae</taxon>
        <taxon>Funneliformis</taxon>
    </lineage>
</organism>
<sequence length="96" mass="11255">MVPHVFVTPNLIKQIELTKVITSMPVYISDQNAKIQLYFVIPDDIPVYDKFEHQIYTTRDEDSNEDRQLLRHITTDLKNKFYATASREENSLILAI</sequence>
<evidence type="ECO:0000313" key="1">
    <source>
        <dbReference type="EMBL" id="CAG8462299.1"/>
    </source>
</evidence>
<protein>
    <submittedName>
        <fullName evidence="1">12962_t:CDS:1</fullName>
    </submittedName>
</protein>
<dbReference type="EMBL" id="CAJVPP010000259">
    <property type="protein sequence ID" value="CAG8462299.1"/>
    <property type="molecule type" value="Genomic_DNA"/>
</dbReference>